<reference evidence="3 4" key="1">
    <citation type="submission" date="2019-04" db="EMBL/GenBank/DDBJ databases">
        <authorList>
            <person name="Van Vliet M D."/>
        </authorList>
    </citation>
    <scope>NUCLEOTIDE SEQUENCE [LARGE SCALE GENOMIC DNA]</scope>
    <source>
        <strain evidence="3 4">F21</strain>
    </source>
</reference>
<evidence type="ECO:0000313" key="3">
    <source>
        <dbReference type="EMBL" id="VGO19856.1"/>
    </source>
</evidence>
<protein>
    <submittedName>
        <fullName evidence="3">Outer membrane protein B</fullName>
    </submittedName>
</protein>
<feature type="signal peptide" evidence="1">
    <location>
        <begin position="1"/>
        <end position="18"/>
    </location>
</feature>
<accession>A0A6C2UKZ3</accession>
<feature type="chain" id="PRO_5025687438" evidence="1">
    <location>
        <begin position="19"/>
        <end position="1840"/>
    </location>
</feature>
<keyword evidence="1" id="KW-0732">Signal</keyword>
<dbReference type="RefSeq" id="WP_136061327.1">
    <property type="nucleotide sequence ID" value="NZ_CAAHFH010000001.1"/>
</dbReference>
<feature type="domain" description="Autotransporter" evidence="2">
    <location>
        <begin position="1568"/>
        <end position="1840"/>
    </location>
</feature>
<evidence type="ECO:0000259" key="2">
    <source>
        <dbReference type="PROSITE" id="PS51208"/>
    </source>
</evidence>
<dbReference type="NCBIfam" id="TIGR04393">
    <property type="entry name" value="rpt_T5SS_PEPC"/>
    <property type="match status" value="3"/>
</dbReference>
<dbReference type="Pfam" id="PF03797">
    <property type="entry name" value="Autotransporter"/>
    <property type="match status" value="1"/>
</dbReference>
<dbReference type="InterPro" id="IPR005546">
    <property type="entry name" value="Autotransporte_beta"/>
</dbReference>
<dbReference type="Gene3D" id="2.40.128.130">
    <property type="entry name" value="Autotransporter beta-domain"/>
    <property type="match status" value="1"/>
</dbReference>
<dbReference type="Proteomes" id="UP000346198">
    <property type="component" value="Unassembled WGS sequence"/>
</dbReference>
<dbReference type="SUPFAM" id="SSF103515">
    <property type="entry name" value="Autotransporter"/>
    <property type="match status" value="1"/>
</dbReference>
<dbReference type="SMART" id="SM00869">
    <property type="entry name" value="Autotransporter"/>
    <property type="match status" value="1"/>
</dbReference>
<evidence type="ECO:0000313" key="4">
    <source>
        <dbReference type="Proteomes" id="UP000346198"/>
    </source>
</evidence>
<dbReference type="EMBL" id="CAAHFH010000001">
    <property type="protein sequence ID" value="VGO19856.1"/>
    <property type="molecule type" value="Genomic_DNA"/>
</dbReference>
<gene>
    <name evidence="3" type="primary">ompB_1</name>
    <name evidence="3" type="ORF">SCARR_01916</name>
</gene>
<proteinExistence type="predicted"/>
<keyword evidence="4" id="KW-1185">Reference proteome</keyword>
<dbReference type="InterPro" id="IPR036709">
    <property type="entry name" value="Autotransporte_beta_dom_sf"/>
</dbReference>
<organism evidence="3 4">
    <name type="scientific">Pontiella sulfatireligans</name>
    <dbReference type="NCBI Taxonomy" id="2750658"/>
    <lineage>
        <taxon>Bacteria</taxon>
        <taxon>Pseudomonadati</taxon>
        <taxon>Kiritimatiellota</taxon>
        <taxon>Kiritimatiellia</taxon>
        <taxon>Kiritimatiellales</taxon>
        <taxon>Pontiellaceae</taxon>
        <taxon>Pontiella</taxon>
    </lineage>
</organism>
<dbReference type="PROSITE" id="PS51208">
    <property type="entry name" value="AUTOTRANSPORTER"/>
    <property type="match status" value="1"/>
</dbReference>
<sequence length="1840" mass="186049">MKRFFSVLAATLVFGAVAFGQYTNVLENGTNQVVDSAWDASGSNIWVGDTTSDNTMGVFPVGSVTNSNTYIGNGPDAENNLLRVEGYDAEWLSTGDLYVGNAGLSNLFRVYSGAVASNVNGYVGALAGASSNNVAVAGDDALWVNTGTLQIGAAGNVSNSVDVYSGGTVSAGELVIHEGNDFNLGNSGALEITGDFDVASQSNLNWNSGGRLAITGGELTGITAVDGANRLLAINGGQWAPGANLAVGDSGADNVLSVVNGGSVAATDAVIGAGANASNNTVLVSGMDSELTVSTLTVGGLGDGNAFYVGYGAEVTADSVVVGSALGADGNTLAAYGSNATLTATSLDLGAIGSGNSMEITDGAQVYSPSAMVGQGSSANSNSVAVSGVDANWITDSLAIGAAVGTNSGNSVSVSDGGRIEANTLAIYGDENEFNLNDGGTLAMSGAFDASTNGFNWNSGSTLSVGGALTGLATNSAGAFLDGSKALVLDGGSHTIATNLIVGYGDSNNSLAITNGGSASNADAYIGLGATAANNSVLVSGGSAWTNDNVYVGVNTGGGNSLTVSNNAWVFVGAGATNLVGVHSGGVAVADGSEMVVGETASVVADGVYVDPAGTLELDGSLTVNGAFDAGQAGFNWNDGADVAVKGELTLNAALDGADKTLSLDGAASSWNRGDDILVDGSNTTFKLLDGATASSVNGVVGSASNDWSNAVLVDGDGSQWSNSGNLTIGLQGSENSLSIVNSGKVESMDGIIGDEASATKNSVLVSGANSLWKNNGNLYVGNRGAGNSLEIKDAGTVESVNGVVGANASSSNNTVLVKGGTWANSGDLIVGDAGAGNTLTVESGGAVSSTTGYVGRASNGNSVSLTGSGSSWSNSALLYVGSASGSNNSVSVGSGGMVYAEDLVVEAGSKFNINNSGTLALASGFDRKLQSNVVWNSTSHLLIGGLLENMAVVTNLPVGDSTYLGGQRDLTLNGGQWLNGGTNLIVGYNNTDDSDLAIIAGALVESADGYIGWGSGSGNNSVLVDDGSTWRNNGGGLYVGQWMNSSSNLVNAGSGNRLTVQTNGWVYVGEVDAGDLAGATGGLAVGSTNGAELVVGANAKVTVEQTMYVGADSGLTGRVAVASGGTVSAEELIIADTGEFALSGTLDIGSGFDAGQVGFIWNNGGALAVDGALTGIDTFGGTNRSLTIGGSGSWDTTSTNLFSITGIGNSVSVVDGGGVQSESAVIGQSSGDLNNSFSVGGTGSVWSVAGDLEIGEAGSVSNVVSVSDQGRVDVAQDLILNADNTLTLASSGTVSVAGNMEVHSASVAGAGTIEFNDSDNRLAFYGTGNELSSDVLFDGAGGLGDVVEVNGAELLVSGSLSNRFAGFETLDLIGSVLGGSGTLDVFQDVNMSGGRIEPTGTLKVQGDFAADGAVLAVQAGEDLLYVGNSLDVSSMGAEVAVADGLNPSTLNAPILIAEGGVQNEIAADNVAVDEHYLLYDFSFDYSAGTNISVVASKAVNGQVSVAANYAALRGVRGGFSGIENAVFSRSRQLRRNLVATTHAIPNEAYLLSNTNAPAGAMGPGDNNTIFGMHFWAEMFSGQGRYDRDGRSDSFDLNHNGNTFGLDRIFGDALVVGVSYTYARSDGKADNGDDADSETYWLTAYAEWIGEQGLFVDALASIGWSDYETRRYADNYLGHAKYSGRNFGGHVDVGNYFQHKAFALAPYVGLRYLYTKADSHTEREQYGNHLDVGSIDMTTLESALGLKLRHRFDTRYGRFQTVGYAEWTHDFLNEDVHATLSDGNARLRTASITPDEDLFNTGIGLGWICTDYLEVGIGYDGSFSDKYTEHMGSARLNVMF</sequence>
<dbReference type="InterPro" id="IPR030895">
    <property type="entry name" value="T5SS_PEPC_rpt"/>
</dbReference>
<evidence type="ECO:0000256" key="1">
    <source>
        <dbReference type="SAM" id="SignalP"/>
    </source>
</evidence>
<name>A0A6C2UKZ3_9BACT</name>